<dbReference type="RefSeq" id="WP_103129722.1">
    <property type="nucleotide sequence ID" value="NZ_BFAG01000008.1"/>
</dbReference>
<dbReference type="InterPro" id="IPR053158">
    <property type="entry name" value="CapK_Type1_Caps_Biosynth"/>
</dbReference>
<dbReference type="InterPro" id="IPR012685">
    <property type="entry name" value="CHP02304_F390_synth-rel"/>
</dbReference>
<keyword evidence="2" id="KW-1185">Reference proteome</keyword>
<dbReference type="Gene3D" id="3.40.50.12780">
    <property type="entry name" value="N-terminal domain of ligase-like"/>
    <property type="match status" value="1"/>
</dbReference>
<dbReference type="EMBL" id="BFAG01000008">
    <property type="protein sequence ID" value="GBF06346.1"/>
    <property type="molecule type" value="Genomic_DNA"/>
</dbReference>
<dbReference type="InterPro" id="IPR042099">
    <property type="entry name" value="ANL_N_sf"/>
</dbReference>
<dbReference type="Proteomes" id="UP000236569">
    <property type="component" value="Unassembled WGS sequence"/>
</dbReference>
<dbReference type="SUPFAM" id="SSF56801">
    <property type="entry name" value="Acetyl-CoA synthetase-like"/>
    <property type="match status" value="1"/>
</dbReference>
<evidence type="ECO:0000313" key="2">
    <source>
        <dbReference type="Proteomes" id="UP000236569"/>
    </source>
</evidence>
<organism evidence="1 2">
    <name type="scientific">Deinococcus aerius</name>
    <dbReference type="NCBI Taxonomy" id="200253"/>
    <lineage>
        <taxon>Bacteria</taxon>
        <taxon>Thermotogati</taxon>
        <taxon>Deinococcota</taxon>
        <taxon>Deinococci</taxon>
        <taxon>Deinococcales</taxon>
        <taxon>Deinococcaceae</taxon>
        <taxon>Deinococcus</taxon>
    </lineage>
</organism>
<gene>
    <name evidence="1" type="ORF">DAERI_080137</name>
</gene>
<name>A0A2I9D6L1_9DEIO</name>
<dbReference type="NCBIfam" id="TIGR02304">
    <property type="entry name" value="aden_form_hyp"/>
    <property type="match status" value="1"/>
</dbReference>
<dbReference type="PANTHER" id="PTHR36932:SF1">
    <property type="entry name" value="CAPSULAR POLYSACCHARIDE BIOSYNTHESIS PROTEIN"/>
    <property type="match status" value="1"/>
</dbReference>
<comment type="caution">
    <text evidence="1">The sequence shown here is derived from an EMBL/GenBank/DDBJ whole genome shotgun (WGS) entry which is preliminary data.</text>
</comment>
<protein>
    <submittedName>
        <fullName evidence="1">Putative adenylate-forming enzyme</fullName>
    </submittedName>
</protein>
<proteinExistence type="predicted"/>
<dbReference type="AlphaFoldDB" id="A0A2I9D6L1"/>
<evidence type="ECO:0000313" key="1">
    <source>
        <dbReference type="EMBL" id="GBF06346.1"/>
    </source>
</evidence>
<reference evidence="2" key="1">
    <citation type="submission" date="2018-01" db="EMBL/GenBank/DDBJ databases">
        <title>Draft Genome Sequence of the Radioresistant Bacterium Deinococcus aerius TR0125, Isolated from the Higher Atmosphere above Japan.</title>
        <authorList>
            <person name="Satoh K."/>
            <person name="Arai H."/>
            <person name="Sanzen T."/>
            <person name="Kawaguchi Y."/>
            <person name="Hayashi H."/>
            <person name="Yokobori S."/>
            <person name="Yamagishi A."/>
            <person name="Oono Y."/>
            <person name="Narumi I."/>
        </authorList>
    </citation>
    <scope>NUCLEOTIDE SEQUENCE [LARGE SCALE GENOMIC DNA]</scope>
    <source>
        <strain evidence="2">TR0125</strain>
    </source>
</reference>
<dbReference type="PANTHER" id="PTHR36932">
    <property type="entry name" value="CAPSULAR POLYSACCHARIDE BIOSYNTHESIS PROTEIN"/>
    <property type="match status" value="1"/>
</dbReference>
<dbReference type="OrthoDB" id="580775at2"/>
<sequence length="435" mass="48251">MDSLIVLRHALGEGRLMFRDRAALETHAERLAARHLRWVVAHSPYTAERFRRAGLSPNDWRHLPVTTKADMMTHFDALNTAEVRLEDVLRVARHAEDSRDFTPTLRGRHGEVTVGLSTGTSGHQGAFIVSRAERLHWAGVVLRHLLPDWPRGLLARHRVAFLLRAEGHLYRSVGGRRLDFHFLDLLRPLDELAADLTMYRPTLSVGPPSVLRALLEAGAVARPERVVSVAEVLEDDDREALARGFGPVVQVYQATEGLLGLPCPHGELHLNEAHVHFDLEPLGDGHLRPVVTDLRRRAQPIIRHRLDDLLVLGEGCACGLASRRVVRVAGRQDDALDLPGGTGRVTVWPDFLRGALVRVPGLREYRVEQVGPGELDLRLEPLGAEIQAGAVREVRLALERGGVDPEAVRLACLPLPPPPAGVKRRRVTRLWKGAS</sequence>
<accession>A0A2I9D6L1</accession>